<dbReference type="InterPro" id="IPR027417">
    <property type="entry name" value="P-loop_NTPase"/>
</dbReference>
<dbReference type="Gene3D" id="3.40.50.300">
    <property type="entry name" value="P-loop containing nucleotide triphosphate hydrolases"/>
    <property type="match status" value="1"/>
</dbReference>
<dbReference type="PANTHER" id="PTHR37807">
    <property type="entry name" value="OS07G0160300 PROTEIN"/>
    <property type="match status" value="1"/>
</dbReference>
<dbReference type="SUPFAM" id="SSF52540">
    <property type="entry name" value="P-loop containing nucleoside triphosphate hydrolases"/>
    <property type="match status" value="1"/>
</dbReference>
<keyword evidence="2" id="KW-1185">Reference proteome</keyword>
<dbReference type="eggNOG" id="COG0645">
    <property type="taxonomic scope" value="Bacteria"/>
</dbReference>
<dbReference type="EMBL" id="JMQI01000064">
    <property type="protein sequence ID" value="KDN18272.1"/>
    <property type="molecule type" value="Genomic_DNA"/>
</dbReference>
<gene>
    <name evidence="1" type="ORF">DV20_31015</name>
</gene>
<evidence type="ECO:0008006" key="3">
    <source>
        <dbReference type="Google" id="ProtNLM"/>
    </source>
</evidence>
<organism evidence="1 2">
    <name type="scientific">Amycolatopsis rifamycinica</name>
    <dbReference type="NCBI Taxonomy" id="287986"/>
    <lineage>
        <taxon>Bacteria</taxon>
        <taxon>Bacillati</taxon>
        <taxon>Actinomycetota</taxon>
        <taxon>Actinomycetes</taxon>
        <taxon>Pseudonocardiales</taxon>
        <taxon>Pseudonocardiaceae</taxon>
        <taxon>Amycolatopsis</taxon>
    </lineage>
</organism>
<protein>
    <recommendedName>
        <fullName evidence="3">ATP-binding protein</fullName>
    </recommendedName>
</protein>
<accession>A0A066TXH6</accession>
<dbReference type="RefSeq" id="WP_043786378.1">
    <property type="nucleotide sequence ID" value="NZ_JMQI01000064.1"/>
</dbReference>
<reference evidence="1 2" key="1">
    <citation type="submission" date="2014-05" db="EMBL/GenBank/DDBJ databases">
        <title>Draft genome sequence of Amycolatopsis rifamycinica DSM 46095.</title>
        <authorList>
            <person name="Lal R."/>
            <person name="Saxena A."/>
            <person name="Kumari R."/>
            <person name="Mukherjee U."/>
            <person name="Singh P."/>
            <person name="Sangwan N."/>
            <person name="Mahato N.K."/>
        </authorList>
    </citation>
    <scope>NUCLEOTIDE SEQUENCE [LARGE SCALE GENOMIC DNA]</scope>
    <source>
        <strain evidence="1 2">DSM 46095</strain>
    </source>
</reference>
<proteinExistence type="predicted"/>
<evidence type="ECO:0000313" key="2">
    <source>
        <dbReference type="Proteomes" id="UP000027345"/>
    </source>
</evidence>
<name>A0A066TXH6_9PSEU</name>
<dbReference type="PANTHER" id="PTHR37807:SF3">
    <property type="entry name" value="OS07G0160300 PROTEIN"/>
    <property type="match status" value="1"/>
</dbReference>
<comment type="caution">
    <text evidence="1">The sequence shown here is derived from an EMBL/GenBank/DDBJ whole genome shotgun (WGS) entry which is preliminary data.</text>
</comment>
<evidence type="ECO:0000313" key="1">
    <source>
        <dbReference type="EMBL" id="KDN18272.1"/>
    </source>
</evidence>
<dbReference type="Proteomes" id="UP000027345">
    <property type="component" value="Unassembled WGS sequence"/>
</dbReference>
<sequence>MKLILLNGPPGSGKSTLARRYAEDHPPALALDVDRIRAMLGGWRTSPGEAGLLARDIAAAAARTHLAAGHDVVVPQLVARPGFAERLEAVASECGASFHEVVLLPGREVVRRRFAARGSSEIEAAAPLTGRELDRAYEAIAAFAASRRVPVLTEPDAYPALLACLT</sequence>
<dbReference type="AlphaFoldDB" id="A0A066TXH6"/>
<dbReference type="OrthoDB" id="7837405at2"/>
<dbReference type="Pfam" id="PF13671">
    <property type="entry name" value="AAA_33"/>
    <property type="match status" value="1"/>
</dbReference>
<dbReference type="STRING" id="287986.DV20_31015"/>